<name>A0AAE1CMG6_9GAST</name>
<dbReference type="EMBL" id="JAWDGP010007534">
    <property type="protein sequence ID" value="KAK3714595.1"/>
    <property type="molecule type" value="Genomic_DNA"/>
</dbReference>
<protein>
    <submittedName>
        <fullName evidence="1">Uncharacterized protein</fullName>
    </submittedName>
</protein>
<gene>
    <name evidence="1" type="ORF">RRG08_020851</name>
</gene>
<comment type="caution">
    <text evidence="1">The sequence shown here is derived from an EMBL/GenBank/DDBJ whole genome shotgun (WGS) entry which is preliminary data.</text>
</comment>
<evidence type="ECO:0000313" key="2">
    <source>
        <dbReference type="Proteomes" id="UP001283361"/>
    </source>
</evidence>
<organism evidence="1 2">
    <name type="scientific">Elysia crispata</name>
    <name type="common">lettuce slug</name>
    <dbReference type="NCBI Taxonomy" id="231223"/>
    <lineage>
        <taxon>Eukaryota</taxon>
        <taxon>Metazoa</taxon>
        <taxon>Spiralia</taxon>
        <taxon>Lophotrochozoa</taxon>
        <taxon>Mollusca</taxon>
        <taxon>Gastropoda</taxon>
        <taxon>Heterobranchia</taxon>
        <taxon>Euthyneura</taxon>
        <taxon>Panpulmonata</taxon>
        <taxon>Sacoglossa</taxon>
        <taxon>Placobranchoidea</taxon>
        <taxon>Plakobranchidae</taxon>
        <taxon>Elysia</taxon>
    </lineage>
</organism>
<evidence type="ECO:0000313" key="1">
    <source>
        <dbReference type="EMBL" id="KAK3714595.1"/>
    </source>
</evidence>
<dbReference type="Proteomes" id="UP001283361">
    <property type="component" value="Unassembled WGS sequence"/>
</dbReference>
<reference evidence="1" key="1">
    <citation type="journal article" date="2023" name="G3 (Bethesda)">
        <title>A reference genome for the long-term kleptoplast-retaining sea slug Elysia crispata morphotype clarki.</title>
        <authorList>
            <person name="Eastman K.E."/>
            <person name="Pendleton A.L."/>
            <person name="Shaikh M.A."/>
            <person name="Suttiyut T."/>
            <person name="Ogas R."/>
            <person name="Tomko P."/>
            <person name="Gavelis G."/>
            <person name="Widhalm J.R."/>
            <person name="Wisecaver J.H."/>
        </authorList>
    </citation>
    <scope>NUCLEOTIDE SEQUENCE</scope>
    <source>
        <strain evidence="1">ECLA1</strain>
    </source>
</reference>
<keyword evidence="2" id="KW-1185">Reference proteome</keyword>
<accession>A0AAE1CMG6</accession>
<dbReference type="AlphaFoldDB" id="A0AAE1CMG6"/>
<sequence>MGDSVASIYRTSAVDDRFLARYSTPPGSALDIQLERGFLQQEARETPRRVIIHSNTHCPQSVPGETQTKHAAIIPTPVNQS</sequence>
<proteinExistence type="predicted"/>